<reference evidence="2 3" key="1">
    <citation type="submission" date="2019-08" db="EMBL/GenBank/DDBJ databases">
        <title>The genome of the soybean aphid Biotype 1, its phylome, world population structure and adaptation to the North American continent.</title>
        <authorList>
            <person name="Giordano R."/>
            <person name="Donthu R.K."/>
            <person name="Hernandez A.G."/>
            <person name="Wright C.L."/>
            <person name="Zimin A.V."/>
        </authorList>
    </citation>
    <scope>NUCLEOTIDE SEQUENCE [LARGE SCALE GENOMIC DNA]</scope>
    <source>
        <tissue evidence="2">Whole aphids</tissue>
    </source>
</reference>
<organism evidence="2 3">
    <name type="scientific">Aphis glycines</name>
    <name type="common">Soybean aphid</name>
    <dbReference type="NCBI Taxonomy" id="307491"/>
    <lineage>
        <taxon>Eukaryota</taxon>
        <taxon>Metazoa</taxon>
        <taxon>Ecdysozoa</taxon>
        <taxon>Arthropoda</taxon>
        <taxon>Hexapoda</taxon>
        <taxon>Insecta</taxon>
        <taxon>Pterygota</taxon>
        <taxon>Neoptera</taxon>
        <taxon>Paraneoptera</taxon>
        <taxon>Hemiptera</taxon>
        <taxon>Sternorrhyncha</taxon>
        <taxon>Aphidomorpha</taxon>
        <taxon>Aphidoidea</taxon>
        <taxon>Aphididae</taxon>
        <taxon>Aphidini</taxon>
        <taxon>Aphis</taxon>
        <taxon>Aphis</taxon>
    </lineage>
</organism>
<evidence type="ECO:0000313" key="3">
    <source>
        <dbReference type="Proteomes" id="UP000475862"/>
    </source>
</evidence>
<dbReference type="EMBL" id="VYZN01000003">
    <property type="protein sequence ID" value="KAE9543953.1"/>
    <property type="molecule type" value="Genomic_DNA"/>
</dbReference>
<feature type="transmembrane region" description="Helical" evidence="1">
    <location>
        <begin position="70"/>
        <end position="90"/>
    </location>
</feature>
<dbReference type="Proteomes" id="UP000475862">
    <property type="component" value="Unassembled WGS sequence"/>
</dbReference>
<comment type="caution">
    <text evidence="2">The sequence shown here is derived from an EMBL/GenBank/DDBJ whole genome shotgun (WGS) entry which is preliminary data.</text>
</comment>
<keyword evidence="1" id="KW-0472">Membrane</keyword>
<dbReference type="AlphaFoldDB" id="A0A6G0U4T4"/>
<name>A0A6G0U4T4_APHGL</name>
<proteinExistence type="predicted"/>
<accession>A0A6G0U4T4</accession>
<feature type="transmembrane region" description="Helical" evidence="1">
    <location>
        <begin position="167"/>
        <end position="185"/>
    </location>
</feature>
<keyword evidence="1" id="KW-1133">Transmembrane helix</keyword>
<evidence type="ECO:0000256" key="1">
    <source>
        <dbReference type="SAM" id="Phobius"/>
    </source>
</evidence>
<keyword evidence="1" id="KW-0812">Transmembrane</keyword>
<feature type="transmembrane region" description="Helical" evidence="1">
    <location>
        <begin position="110"/>
        <end position="128"/>
    </location>
</feature>
<keyword evidence="3" id="KW-1185">Reference proteome</keyword>
<gene>
    <name evidence="2" type="ORF">AGLY_001642</name>
</gene>
<sequence>MKRVTVTHELLLKNITYTFNYKKLHIKYNMLNAYCLEISSYIWVGKESQLHKLCLMFTSKNIFKMNKRRNIIFTITVLCPLFVINPRIKLKSILINMIQYYPQREVFKRFYLNDIFILYLNFELKLLISFQNYHIKIKTKEDKKLSMSYDMLDAQRKLQKKQLNKSLIEWVPLNCIIGVVWFTIIHRSITFESYDRYNCIRKMILNGDDLSA</sequence>
<evidence type="ECO:0000313" key="2">
    <source>
        <dbReference type="EMBL" id="KAE9543953.1"/>
    </source>
</evidence>
<protein>
    <submittedName>
        <fullName evidence="2">Uncharacterized protein</fullName>
    </submittedName>
</protein>